<reference evidence="1 2" key="1">
    <citation type="submission" date="2015-03" db="EMBL/GenBank/DDBJ databases">
        <title>Draft genome sequences of two protease-producing strains of Arsukibacterium isolated from two cold and alkaline environments.</title>
        <authorList>
            <person name="Lylloff J.E."/>
            <person name="Skov L.B."/>
            <person name="Jepsen M."/>
            <person name="Hallin P.F."/>
            <person name="Sorensen S.J."/>
            <person name="Stougaard P."/>
            <person name="Glaring M.A."/>
        </authorList>
    </citation>
    <scope>NUCLEOTIDE SEQUENCE [LARGE SCALE GENOMIC DNA]</scope>
    <source>
        <strain evidence="1 2">GCM72</strain>
    </source>
</reference>
<accession>A0A0M2V6X1</accession>
<evidence type="ECO:0000313" key="2">
    <source>
        <dbReference type="Proteomes" id="UP000034228"/>
    </source>
</evidence>
<protein>
    <recommendedName>
        <fullName evidence="3">DUF2835 domain-containing protein</fullName>
    </recommendedName>
</protein>
<dbReference type="EMBL" id="LAHO01000003">
    <property type="protein sequence ID" value="KKO46587.1"/>
    <property type="molecule type" value="Genomic_DNA"/>
</dbReference>
<name>A0A0M2V6X1_9GAMM</name>
<organism evidence="1 2">
    <name type="scientific">Arsukibacterium ikkense</name>
    <dbReference type="NCBI Taxonomy" id="336831"/>
    <lineage>
        <taxon>Bacteria</taxon>
        <taxon>Pseudomonadati</taxon>
        <taxon>Pseudomonadota</taxon>
        <taxon>Gammaproteobacteria</taxon>
        <taxon>Chromatiales</taxon>
        <taxon>Chromatiaceae</taxon>
        <taxon>Arsukibacterium</taxon>
    </lineage>
</organism>
<evidence type="ECO:0000313" key="1">
    <source>
        <dbReference type="EMBL" id="KKO46587.1"/>
    </source>
</evidence>
<comment type="caution">
    <text evidence="1">The sequence shown here is derived from an EMBL/GenBank/DDBJ whole genome shotgun (WGS) entry which is preliminary data.</text>
</comment>
<dbReference type="InterPro" id="IPR021363">
    <property type="entry name" value="DUF2835"/>
</dbReference>
<dbReference type="AlphaFoldDB" id="A0A0M2V6X1"/>
<gene>
    <name evidence="1" type="ORF">WG68_04630</name>
</gene>
<dbReference type="RefSeq" id="WP_046556476.1">
    <property type="nucleotide sequence ID" value="NZ_LAHO01000003.1"/>
</dbReference>
<evidence type="ECO:0008006" key="3">
    <source>
        <dbReference type="Google" id="ProtNLM"/>
    </source>
</evidence>
<dbReference type="PATRIC" id="fig|336831.14.peg.3241"/>
<dbReference type="Proteomes" id="UP000034228">
    <property type="component" value="Unassembled WGS sequence"/>
</dbReference>
<sequence length="74" mass="8822">MKRQYLFNAYLAKEKCLQYYQGKLRYVVVTADSGERIQLALKHFQPFFSDLGLRGRFRLFLLENGAFQQLEKIN</sequence>
<dbReference type="OrthoDB" id="5600793at2"/>
<proteinExistence type="predicted"/>
<dbReference type="Pfam" id="PF11197">
    <property type="entry name" value="DUF2835"/>
    <property type="match status" value="1"/>
</dbReference>
<keyword evidence="2" id="KW-1185">Reference proteome</keyword>
<dbReference type="STRING" id="336831.WG68_04630"/>